<keyword evidence="1" id="KW-0732">Signal</keyword>
<dbReference type="Pfam" id="PF09832">
    <property type="entry name" value="DUF2059"/>
    <property type="match status" value="1"/>
</dbReference>
<protein>
    <submittedName>
        <fullName evidence="3">DUF2059 domain-containing protein</fullName>
    </submittedName>
</protein>
<dbReference type="EMBL" id="JAMOIM010000017">
    <property type="protein sequence ID" value="MCW6510737.1"/>
    <property type="molecule type" value="Genomic_DNA"/>
</dbReference>
<evidence type="ECO:0000259" key="2">
    <source>
        <dbReference type="Pfam" id="PF09832"/>
    </source>
</evidence>
<gene>
    <name evidence="3" type="ORF">M8523_22235</name>
</gene>
<reference evidence="3" key="1">
    <citation type="submission" date="2022-05" db="EMBL/GenBank/DDBJ databases">
        <authorList>
            <person name="Pankratov T."/>
        </authorList>
    </citation>
    <scope>NUCLEOTIDE SEQUENCE</scope>
    <source>
        <strain evidence="3">BP6-180914</strain>
    </source>
</reference>
<sequence>MSHVIASVAGRCLAAATIVLTLTAAQAQTQPTPAPAPTVPNASQPEPSAAQLAAARSLVLASGMSRSFEPMVPQLADQIVPMLTRTRPELKANLTAVVAKLQPEFLKKGDEMIDMAARIYARHMSETELEQAAAFFNSPVGKKYVEVQPAMLDEVVVAMQTWTQTLSTYMMTRVHDEMKAKGQDF</sequence>
<dbReference type="AlphaFoldDB" id="A0AA41Z7L5"/>
<proteinExistence type="predicted"/>
<dbReference type="Proteomes" id="UP001165667">
    <property type="component" value="Unassembled WGS sequence"/>
</dbReference>
<organism evidence="3 4">
    <name type="scientific">Lichenifustis flavocetrariae</name>
    <dbReference type="NCBI Taxonomy" id="2949735"/>
    <lineage>
        <taxon>Bacteria</taxon>
        <taxon>Pseudomonadati</taxon>
        <taxon>Pseudomonadota</taxon>
        <taxon>Alphaproteobacteria</taxon>
        <taxon>Hyphomicrobiales</taxon>
        <taxon>Lichenihabitantaceae</taxon>
        <taxon>Lichenifustis</taxon>
    </lineage>
</organism>
<feature type="chain" id="PRO_5041429887" evidence="1">
    <location>
        <begin position="28"/>
        <end position="185"/>
    </location>
</feature>
<comment type="caution">
    <text evidence="3">The sequence shown here is derived from an EMBL/GenBank/DDBJ whole genome shotgun (WGS) entry which is preliminary data.</text>
</comment>
<accession>A0AA41Z7L5</accession>
<dbReference type="InterPro" id="IPR018637">
    <property type="entry name" value="DUF2059"/>
</dbReference>
<evidence type="ECO:0000313" key="4">
    <source>
        <dbReference type="Proteomes" id="UP001165667"/>
    </source>
</evidence>
<name>A0AA41Z7L5_9HYPH</name>
<feature type="signal peptide" evidence="1">
    <location>
        <begin position="1"/>
        <end position="27"/>
    </location>
</feature>
<dbReference type="RefSeq" id="WP_282587107.1">
    <property type="nucleotide sequence ID" value="NZ_JAMOIM010000017.1"/>
</dbReference>
<evidence type="ECO:0000313" key="3">
    <source>
        <dbReference type="EMBL" id="MCW6510737.1"/>
    </source>
</evidence>
<evidence type="ECO:0000256" key="1">
    <source>
        <dbReference type="SAM" id="SignalP"/>
    </source>
</evidence>
<feature type="domain" description="DUF2059" evidence="2">
    <location>
        <begin position="110"/>
        <end position="167"/>
    </location>
</feature>
<keyword evidence="4" id="KW-1185">Reference proteome</keyword>